<feature type="region of interest" description="Disordered" evidence="1">
    <location>
        <begin position="64"/>
        <end position="105"/>
    </location>
</feature>
<name>A0A643G4I4_9BURK</name>
<keyword evidence="3" id="KW-0255">Endonuclease</keyword>
<dbReference type="Pfam" id="PF13392">
    <property type="entry name" value="HNH_3"/>
    <property type="match status" value="1"/>
</dbReference>
<dbReference type="SUPFAM" id="SSF54060">
    <property type="entry name" value="His-Me finger endonucleases"/>
    <property type="match status" value="1"/>
</dbReference>
<evidence type="ECO:0000313" key="3">
    <source>
        <dbReference type="EMBL" id="QOT75095.1"/>
    </source>
</evidence>
<gene>
    <name evidence="3" type="ORF">F7R26_012680</name>
</gene>
<organism evidence="3 4">
    <name type="scientific">Cupriavidus basilensis</name>
    <dbReference type="NCBI Taxonomy" id="68895"/>
    <lineage>
        <taxon>Bacteria</taxon>
        <taxon>Pseudomonadati</taxon>
        <taxon>Pseudomonadota</taxon>
        <taxon>Betaproteobacteria</taxon>
        <taxon>Burkholderiales</taxon>
        <taxon>Burkholderiaceae</taxon>
        <taxon>Cupriavidus</taxon>
    </lineage>
</organism>
<dbReference type="AlphaFoldDB" id="A0A643G4I4"/>
<accession>A0A643G4I4</accession>
<dbReference type="GeneID" id="98401764"/>
<sequence>MKRRNWSEVEIEAMHLFYPDTLTEAFARAFDRPIGGVYAMAARLGIQKSAAFLALQVVGRIDAKHGKSTRNREGQPARNKGGPGSKSTQFKPGRRSPTWKPIGSERVSKHGYLQRKVTDTGRGKLDWIEVHILVWTTANGPVPAGHLVTFKDGNKSHIALDNLELVSRTDLMLRNSVHQYPPELVAVMQMMGYLNRRINAKHR</sequence>
<evidence type="ECO:0000259" key="2">
    <source>
        <dbReference type="Pfam" id="PF13392"/>
    </source>
</evidence>
<evidence type="ECO:0000313" key="4">
    <source>
        <dbReference type="Proteomes" id="UP000397656"/>
    </source>
</evidence>
<proteinExistence type="predicted"/>
<protein>
    <submittedName>
        <fullName evidence="3">HNH endonuclease</fullName>
    </submittedName>
</protein>
<evidence type="ECO:0000256" key="1">
    <source>
        <dbReference type="SAM" id="MobiDB-lite"/>
    </source>
</evidence>
<dbReference type="RefSeq" id="WP_150983247.1">
    <property type="nucleotide sequence ID" value="NZ_CP062803.1"/>
</dbReference>
<keyword evidence="3" id="KW-0540">Nuclease</keyword>
<feature type="compositionally biased region" description="Basic and acidic residues" evidence="1">
    <location>
        <begin position="64"/>
        <end position="75"/>
    </location>
</feature>
<dbReference type="GO" id="GO:0004519">
    <property type="term" value="F:endonuclease activity"/>
    <property type="evidence" value="ECO:0007669"/>
    <property type="project" value="UniProtKB-KW"/>
</dbReference>
<dbReference type="Gene3D" id="3.90.75.20">
    <property type="match status" value="1"/>
</dbReference>
<keyword evidence="3" id="KW-0378">Hydrolase</keyword>
<dbReference type="InterPro" id="IPR044925">
    <property type="entry name" value="His-Me_finger_sf"/>
</dbReference>
<reference evidence="3 4" key="1">
    <citation type="submission" date="2020-10" db="EMBL/GenBank/DDBJ databases">
        <title>Complete genome sequence of Cupriavidus basilensis CCUG 49340T.</title>
        <authorList>
            <person name="Salva-Serra F."/>
            <person name="Donoso R.A."/>
            <person name="Cho K.H."/>
            <person name="Yoo J.A."/>
            <person name="Lee K."/>
            <person name="Yoon S.-H."/>
            <person name="Perez-Pantoja D."/>
            <person name="Moore E.R.B."/>
        </authorList>
    </citation>
    <scope>NUCLEOTIDE SEQUENCE [LARGE SCALE GENOMIC DNA]</scope>
    <source>
        <strain evidence="4">CCUG 49340</strain>
    </source>
</reference>
<feature type="domain" description="HNH nuclease" evidence="2">
    <location>
        <begin position="130"/>
        <end position="172"/>
    </location>
</feature>
<dbReference type="EMBL" id="CP062803">
    <property type="protein sequence ID" value="QOT75095.1"/>
    <property type="molecule type" value="Genomic_DNA"/>
</dbReference>
<dbReference type="Proteomes" id="UP000397656">
    <property type="component" value="Chromosome 1"/>
</dbReference>
<dbReference type="InterPro" id="IPR003615">
    <property type="entry name" value="HNH_nuc"/>
</dbReference>